<geneLocation type="plasmid" evidence="2">
    <name>Plasmid1_80k</name>
</geneLocation>
<proteinExistence type="predicted"/>
<dbReference type="Proteomes" id="UP000230961">
    <property type="component" value="Plasmid p1_80K"/>
</dbReference>
<reference evidence="1 2" key="1">
    <citation type="submission" date="2017-11" db="EMBL/GenBank/DDBJ databases">
        <title>The complete genome sequence and comparative genome analysis of Yersinia enterocolitica strain LC20.</title>
        <authorList>
            <person name="Shi G."/>
            <person name="Su M."/>
            <person name="Liang J."/>
            <person name="Gu W."/>
            <person name="Xiao Y."/>
            <person name="Zhang Z."/>
            <person name="Qiu H."/>
            <person name="Duan R."/>
            <person name="Zhang Z."/>
            <person name="Li Y."/>
            <person name="Zhang X."/>
            <person name="Ling Y."/>
            <person name="Song L."/>
            <person name="Chen M."/>
            <person name="Zhao Y."/>
            <person name="Wu J."/>
            <person name="Jing H."/>
            <person name="Xiao J."/>
            <person name="Wang X."/>
        </authorList>
    </citation>
    <scope>NUCLEOTIDE SEQUENCE [LARGE SCALE GENOMIC DNA]</scope>
    <source>
        <strain evidence="1 2">LC20</strain>
        <plasmid evidence="2">Plasmid1_80k</plasmid>
    </source>
</reference>
<accession>A0A7U4GJA0</accession>
<keyword evidence="1" id="KW-0614">Plasmid</keyword>
<sequence length="100" mass="11431">MNTQNVNTATKESSERWGKDLTILMAEGEKGADYADYEVYEFSSLKELKNFRRTYPEKMKSAYSYIISAGTKPCGEHICLLWAAHCKQFIKQVEAAGFDF</sequence>
<dbReference type="AlphaFoldDB" id="A0A7U4GJA0"/>
<dbReference type="KEGG" id="yel:LC20_06090"/>
<gene>
    <name evidence="1" type="ORF">LC20_06090</name>
</gene>
<organism evidence="1 2">
    <name type="scientific">Yersinia enterocolitica LC20</name>
    <dbReference type="NCBI Taxonomy" id="1443113"/>
    <lineage>
        <taxon>Bacteria</taxon>
        <taxon>Pseudomonadati</taxon>
        <taxon>Pseudomonadota</taxon>
        <taxon>Gammaproteobacteria</taxon>
        <taxon>Enterobacterales</taxon>
        <taxon>Yersiniaceae</taxon>
        <taxon>Yersinia</taxon>
    </lineage>
</organism>
<evidence type="ECO:0000313" key="1">
    <source>
        <dbReference type="EMBL" id="AHM76662.1"/>
    </source>
</evidence>
<evidence type="ECO:0000313" key="2">
    <source>
        <dbReference type="Proteomes" id="UP000230961"/>
    </source>
</evidence>
<name>A0A7U4GJA0_YEREN</name>
<dbReference type="EMBL" id="CP007449">
    <property type="protein sequence ID" value="AHM76662.1"/>
    <property type="molecule type" value="Genomic_DNA"/>
</dbReference>
<protein>
    <submittedName>
        <fullName evidence="1">Uncharacterized protein</fullName>
    </submittedName>
</protein>